<dbReference type="SMART" id="SM00494">
    <property type="entry name" value="ChtBD2"/>
    <property type="match status" value="5"/>
</dbReference>
<dbReference type="InterPro" id="IPR051940">
    <property type="entry name" value="Chitin_bind-dev_reg"/>
</dbReference>
<keyword evidence="2" id="KW-0732">Signal</keyword>
<dbReference type="Pfam" id="PF01607">
    <property type="entry name" value="CBM_14"/>
    <property type="match status" value="5"/>
</dbReference>
<dbReference type="EMBL" id="KE524622">
    <property type="protein sequence ID" value="KFB35793.1"/>
    <property type="molecule type" value="Genomic_DNA"/>
</dbReference>
<dbReference type="VEuPathDB" id="VectorBase:ASIS003805"/>
<sequence length="619" mass="69918">MDIKDLMVRLPEQMDIKDLMGRFPEPMDIKDLMEQHSQQMNIKEFLERQAKESIPRHQNCPRSNGYYPVYFRNSKDCSQYYQCDQGTAYLIQCPAGLHFNTRINVCDYPQNVDCSGPVLVSPTYPSSSSGEGRTSPSCPICQHARNVIPKHPNCPRSNGYYPAYFRHPTDCSTFYQCDNGSAYEIQCPAGLHFNTLLSVCDYPAKTGCSVTSGGVQESTSHTNGHQGFDGSASRTNGHQGSDGSASRTNGHQGSAGAVFPTNGHQGVPGAVSQTNDHPKPGGSCNICRQAKESIPRHQNCPRTNGYYPVYFRNSKECSQYYQCDQGTAYLIQCPAELYFNNRINVCDYPQNVDCSGPVLVSPTYPSSSSGEGRTSPSCPICQHARNVIPKHPNCPRSNGYYPAYFRHPTDCSTFYQCDNGSAYEIQCPAGLHFNTLLSNQPHIPMAIKDLMDHHSQQMNIKDLMDQFPEQMDIKDLMVLLPEQMDIKDLMEQHSQLMDIKDLKDLFPEQMDIKDLMGRLSVQMDIKDLMVLLSEQMDIKDLMVMFPGQMAIKDLLDRFPKVMDTRELMWERVANYWANPRDCTKYYGCLWGCVEELSCPGGYRWHDGKKACVEERLVRC</sequence>
<feature type="domain" description="Chitin-binding type-2" evidence="7">
    <location>
        <begin position="57"/>
        <end position="116"/>
    </location>
</feature>
<dbReference type="Gene3D" id="2.170.140.10">
    <property type="entry name" value="Chitin binding domain"/>
    <property type="match status" value="5"/>
</dbReference>
<evidence type="ECO:0000256" key="5">
    <source>
        <dbReference type="ARBA" id="ARBA00023180"/>
    </source>
</evidence>
<evidence type="ECO:0000256" key="2">
    <source>
        <dbReference type="ARBA" id="ARBA00022729"/>
    </source>
</evidence>
<feature type="domain" description="Chitin-binding type-2" evidence="7">
    <location>
        <begin position="391"/>
        <end position="434"/>
    </location>
</feature>
<dbReference type="PANTHER" id="PTHR23301">
    <property type="entry name" value="CHITIN BINDING PERITROPHIN-A"/>
    <property type="match status" value="1"/>
</dbReference>
<evidence type="ECO:0000313" key="10">
    <source>
        <dbReference type="Proteomes" id="UP000030765"/>
    </source>
</evidence>
<organism evidence="8">
    <name type="scientific">Anopheles sinensis</name>
    <name type="common">Mosquito</name>
    <dbReference type="NCBI Taxonomy" id="74873"/>
    <lineage>
        <taxon>Eukaryota</taxon>
        <taxon>Metazoa</taxon>
        <taxon>Ecdysozoa</taxon>
        <taxon>Arthropoda</taxon>
        <taxon>Hexapoda</taxon>
        <taxon>Insecta</taxon>
        <taxon>Pterygota</taxon>
        <taxon>Neoptera</taxon>
        <taxon>Endopterygota</taxon>
        <taxon>Diptera</taxon>
        <taxon>Nematocera</taxon>
        <taxon>Culicoidea</taxon>
        <taxon>Culicidae</taxon>
        <taxon>Anophelinae</taxon>
        <taxon>Anopheles</taxon>
    </lineage>
</organism>
<dbReference type="OrthoDB" id="6020543at2759"/>
<dbReference type="VEuPathDB" id="VectorBase:ASIC002711"/>
<feature type="domain" description="Chitin-binding type-2" evidence="7">
    <location>
        <begin position="297"/>
        <end position="356"/>
    </location>
</feature>
<feature type="domain" description="Chitin-binding type-2" evidence="7">
    <location>
        <begin position="565"/>
        <end position="619"/>
    </location>
</feature>
<dbReference type="SUPFAM" id="SSF57625">
    <property type="entry name" value="Invertebrate chitin-binding proteins"/>
    <property type="match status" value="5"/>
</dbReference>
<dbReference type="GO" id="GO:0008061">
    <property type="term" value="F:chitin binding"/>
    <property type="evidence" value="ECO:0007669"/>
    <property type="project" value="UniProtKB-KW"/>
</dbReference>
<dbReference type="PROSITE" id="PS50940">
    <property type="entry name" value="CHIT_BIND_II"/>
    <property type="match status" value="5"/>
</dbReference>
<feature type="domain" description="Chitin-binding type-2" evidence="7">
    <location>
        <begin position="151"/>
        <end position="210"/>
    </location>
</feature>
<evidence type="ECO:0000256" key="4">
    <source>
        <dbReference type="ARBA" id="ARBA00023157"/>
    </source>
</evidence>
<keyword evidence="1" id="KW-0147">Chitin-binding</keyword>
<dbReference type="STRING" id="74873.A0A084VCU9"/>
<proteinExistence type="predicted"/>
<evidence type="ECO:0000256" key="6">
    <source>
        <dbReference type="SAM" id="MobiDB-lite"/>
    </source>
</evidence>
<evidence type="ECO:0000313" key="9">
    <source>
        <dbReference type="EnsemblMetazoa" id="ASIC002711-PA"/>
    </source>
</evidence>
<dbReference type="AlphaFoldDB" id="A0A084VCU9"/>
<reference evidence="9" key="2">
    <citation type="submission" date="2020-05" db="UniProtKB">
        <authorList>
            <consortium name="EnsemblMetazoa"/>
        </authorList>
    </citation>
    <scope>IDENTIFICATION</scope>
</reference>
<dbReference type="EnsemblMetazoa" id="ASIC002711-RA">
    <property type="protein sequence ID" value="ASIC002711-PA"/>
    <property type="gene ID" value="ASIC002711"/>
</dbReference>
<accession>A0A084VCU9</accession>
<keyword evidence="5" id="KW-0325">Glycoprotein</keyword>
<feature type="compositionally biased region" description="Polar residues" evidence="6">
    <location>
        <begin position="232"/>
        <end position="252"/>
    </location>
</feature>
<keyword evidence="3" id="KW-0677">Repeat</keyword>
<keyword evidence="4" id="KW-1015">Disulfide bond</keyword>
<dbReference type="OMA" id="ICQHARN"/>
<keyword evidence="10" id="KW-1185">Reference proteome</keyword>
<gene>
    <name evidence="8" type="ORF">ZHAS_00002711</name>
</gene>
<evidence type="ECO:0000313" key="8">
    <source>
        <dbReference type="EMBL" id="KFB35793.1"/>
    </source>
</evidence>
<dbReference type="InterPro" id="IPR036508">
    <property type="entry name" value="Chitin-bd_dom_sf"/>
</dbReference>
<protein>
    <recommendedName>
        <fullName evidence="7">Chitin-binding type-2 domain-containing protein</fullName>
    </recommendedName>
</protein>
<dbReference type="GO" id="GO:0005576">
    <property type="term" value="C:extracellular region"/>
    <property type="evidence" value="ECO:0007669"/>
    <property type="project" value="InterPro"/>
</dbReference>
<name>A0A084VCU9_ANOSI</name>
<feature type="compositionally biased region" description="Polar residues" evidence="6">
    <location>
        <begin position="211"/>
        <end position="225"/>
    </location>
</feature>
<feature type="region of interest" description="Disordered" evidence="6">
    <location>
        <begin position="211"/>
        <end position="277"/>
    </location>
</feature>
<reference evidence="8 10" key="1">
    <citation type="journal article" date="2014" name="BMC Genomics">
        <title>Genome sequence of Anopheles sinensis provides insight into genetics basis of mosquito competence for malaria parasites.</title>
        <authorList>
            <person name="Zhou D."/>
            <person name="Zhang D."/>
            <person name="Ding G."/>
            <person name="Shi L."/>
            <person name="Hou Q."/>
            <person name="Ye Y."/>
            <person name="Xu Y."/>
            <person name="Zhou H."/>
            <person name="Xiong C."/>
            <person name="Li S."/>
            <person name="Yu J."/>
            <person name="Hong S."/>
            <person name="Yu X."/>
            <person name="Zou P."/>
            <person name="Chen C."/>
            <person name="Chang X."/>
            <person name="Wang W."/>
            <person name="Lv Y."/>
            <person name="Sun Y."/>
            <person name="Ma L."/>
            <person name="Shen B."/>
            <person name="Zhu C."/>
        </authorList>
    </citation>
    <scope>NUCLEOTIDE SEQUENCE [LARGE SCALE GENOMIC DNA]</scope>
</reference>
<dbReference type="EMBL" id="ATLV01010914">
    <property type="status" value="NOT_ANNOTATED_CDS"/>
    <property type="molecule type" value="Genomic_DNA"/>
</dbReference>
<evidence type="ECO:0000259" key="7">
    <source>
        <dbReference type="PROSITE" id="PS50940"/>
    </source>
</evidence>
<evidence type="ECO:0000256" key="3">
    <source>
        <dbReference type="ARBA" id="ARBA00022737"/>
    </source>
</evidence>
<dbReference type="Proteomes" id="UP000030765">
    <property type="component" value="Unassembled WGS sequence"/>
</dbReference>
<evidence type="ECO:0000256" key="1">
    <source>
        <dbReference type="ARBA" id="ARBA00022669"/>
    </source>
</evidence>
<dbReference type="PANTHER" id="PTHR23301:SF0">
    <property type="entry name" value="CHITIN-BINDING TYPE-2 DOMAIN-CONTAINING PROTEIN-RELATED"/>
    <property type="match status" value="1"/>
</dbReference>
<dbReference type="InterPro" id="IPR002557">
    <property type="entry name" value="Chitin-bd_dom"/>
</dbReference>